<dbReference type="EMBL" id="CAUOFW020005835">
    <property type="protein sequence ID" value="CAK9171712.1"/>
    <property type="molecule type" value="Genomic_DNA"/>
</dbReference>
<comment type="caution">
    <text evidence="3">The sequence shown here is derived from an EMBL/GenBank/DDBJ whole genome shotgun (WGS) entry which is preliminary data.</text>
</comment>
<feature type="domain" description="Mei2-like C-terminal RNA recognition motif" evidence="2">
    <location>
        <begin position="244"/>
        <end position="349"/>
    </location>
</feature>
<dbReference type="InterPro" id="IPR007201">
    <property type="entry name" value="Mei2-like_Rrm_C"/>
</dbReference>
<accession>A0ABC8TQF5</accession>
<dbReference type="Gene3D" id="3.30.70.330">
    <property type="match status" value="1"/>
</dbReference>
<feature type="compositionally biased region" description="Pro residues" evidence="1">
    <location>
        <begin position="42"/>
        <end position="60"/>
    </location>
</feature>
<feature type="region of interest" description="Disordered" evidence="1">
    <location>
        <begin position="1"/>
        <end position="62"/>
    </location>
</feature>
<dbReference type="SUPFAM" id="SSF54928">
    <property type="entry name" value="RNA-binding domain, RBD"/>
    <property type="match status" value="1"/>
</dbReference>
<sequence length="391" mass="43596">MCRESTAMGSPPIPKLLDPNAPPYYAPRAENVHSHTPQNFHSPPPSVPAVSPPPPPPPLYLSPVQTEEPFLLSPTILRQQPLFAPLLLPPTQPVVGFPRPLPAVFYVSSPQAYSHGQCFYTGYYYASNNIQVPQQIYNPQVEKSFLYPNGFDHGVEVSGCSGGEVMETGKAGEKIEDLNSCFGREKKDAMSVPAGSRVRRWTVLEFGGKLRGRRWKPRKTKSEKGGATGSTSCPLGDDSDCENTTVMIKNIPNQFRRSMLLEILDRYCEEDGLEYDFVYLPFDFKHDNNLGYAFVNFTSNYGAKKVGDLMQNHKWGAVRSSKGLYQSMKICEIRWARIQGKNELVRHFQNSSFACSTKEYLPVVLSPPRNGSTSITMPITVGKCRASHLLP</sequence>
<feature type="region of interest" description="Disordered" evidence="1">
    <location>
        <begin position="214"/>
        <end position="234"/>
    </location>
</feature>
<evidence type="ECO:0000256" key="1">
    <source>
        <dbReference type="SAM" id="MobiDB-lite"/>
    </source>
</evidence>
<protein>
    <recommendedName>
        <fullName evidence="2">Mei2-like C-terminal RNA recognition motif domain-containing protein</fullName>
    </recommendedName>
</protein>
<dbReference type="Proteomes" id="UP001642360">
    <property type="component" value="Unassembled WGS sequence"/>
</dbReference>
<reference evidence="3 4" key="1">
    <citation type="submission" date="2024-02" db="EMBL/GenBank/DDBJ databases">
        <authorList>
            <person name="Vignale AGUSTIN F."/>
            <person name="Sosa J E."/>
            <person name="Modenutti C."/>
        </authorList>
    </citation>
    <scope>NUCLEOTIDE SEQUENCE [LARGE SCALE GENOMIC DNA]</scope>
</reference>
<dbReference type="AlphaFoldDB" id="A0ABC8TQF5"/>
<dbReference type="InterPro" id="IPR035979">
    <property type="entry name" value="RBD_domain_sf"/>
</dbReference>
<evidence type="ECO:0000313" key="3">
    <source>
        <dbReference type="EMBL" id="CAK9171712.1"/>
    </source>
</evidence>
<name>A0ABC8TQF5_9AQUA</name>
<keyword evidence="4" id="KW-1185">Reference proteome</keyword>
<organism evidence="3 4">
    <name type="scientific">Ilex paraguariensis</name>
    <name type="common">yerba mate</name>
    <dbReference type="NCBI Taxonomy" id="185542"/>
    <lineage>
        <taxon>Eukaryota</taxon>
        <taxon>Viridiplantae</taxon>
        <taxon>Streptophyta</taxon>
        <taxon>Embryophyta</taxon>
        <taxon>Tracheophyta</taxon>
        <taxon>Spermatophyta</taxon>
        <taxon>Magnoliopsida</taxon>
        <taxon>eudicotyledons</taxon>
        <taxon>Gunneridae</taxon>
        <taxon>Pentapetalae</taxon>
        <taxon>asterids</taxon>
        <taxon>campanulids</taxon>
        <taxon>Aquifoliales</taxon>
        <taxon>Aquifoliaceae</taxon>
        <taxon>Ilex</taxon>
    </lineage>
</organism>
<dbReference type="Pfam" id="PF04059">
    <property type="entry name" value="RRM_2"/>
    <property type="match status" value="1"/>
</dbReference>
<gene>
    <name evidence="3" type="ORF">ILEXP_LOCUS41310</name>
</gene>
<evidence type="ECO:0000259" key="2">
    <source>
        <dbReference type="Pfam" id="PF04059"/>
    </source>
</evidence>
<proteinExistence type="predicted"/>
<dbReference type="InterPro" id="IPR012677">
    <property type="entry name" value="Nucleotide-bd_a/b_plait_sf"/>
</dbReference>
<evidence type="ECO:0000313" key="4">
    <source>
        <dbReference type="Proteomes" id="UP001642360"/>
    </source>
</evidence>
<dbReference type="CDD" id="cd12277">
    <property type="entry name" value="RRM3_MEI2_EAR1_like"/>
    <property type="match status" value="1"/>
</dbReference>